<comment type="subcellular location">
    <subcellularLocation>
        <location evidence="1 7">Cell outer membrane</location>
        <topology evidence="1 7">Multi-pass membrane protein</topology>
    </subcellularLocation>
</comment>
<dbReference type="InterPro" id="IPR012910">
    <property type="entry name" value="Plug_dom"/>
</dbReference>
<reference evidence="9 10" key="1">
    <citation type="submission" date="2016-11" db="EMBL/GenBank/DDBJ databases">
        <title>Genome sequence and comparative genomic analysis of clinical strain Elizabethkingia meningoseptica 61421 PRCM.</title>
        <authorList>
            <person name="Wang M."/>
            <person name="Hu S."/>
            <person name="Cao L."/>
            <person name="Jiang T."/>
            <person name="Zhou Y."/>
            <person name="Ming D."/>
        </authorList>
    </citation>
    <scope>NUCLEOTIDE SEQUENCE [LARGE SCALE GENOMIC DNA]</scope>
    <source>
        <strain evidence="9 10">61421 PRCM</strain>
    </source>
</reference>
<dbReference type="InterPro" id="IPR039426">
    <property type="entry name" value="TonB-dep_rcpt-like"/>
</dbReference>
<dbReference type="Gene3D" id="2.40.170.20">
    <property type="entry name" value="TonB-dependent receptor, beta-barrel domain"/>
    <property type="match status" value="1"/>
</dbReference>
<dbReference type="InterPro" id="IPR036942">
    <property type="entry name" value="Beta-barrel_TonB_sf"/>
</dbReference>
<evidence type="ECO:0000256" key="5">
    <source>
        <dbReference type="ARBA" id="ARBA00023136"/>
    </source>
</evidence>
<dbReference type="GO" id="GO:0009279">
    <property type="term" value="C:cell outer membrane"/>
    <property type="evidence" value="ECO:0007669"/>
    <property type="project" value="UniProtKB-SubCell"/>
</dbReference>
<keyword evidence="4 7" id="KW-0812">Transmembrane</keyword>
<evidence type="ECO:0000256" key="4">
    <source>
        <dbReference type="ARBA" id="ARBA00022692"/>
    </source>
</evidence>
<dbReference type="InterPro" id="IPR037066">
    <property type="entry name" value="Plug_dom_sf"/>
</dbReference>
<dbReference type="InterPro" id="IPR023997">
    <property type="entry name" value="TonB-dep_OMP_SusC/RagA_CS"/>
</dbReference>
<dbReference type="Pfam" id="PF07715">
    <property type="entry name" value="Plug"/>
    <property type="match status" value="1"/>
</dbReference>
<organism evidence="9 10">
    <name type="scientific">Elizabethkingia meningoseptica</name>
    <name type="common">Chryseobacterium meningosepticum</name>
    <dbReference type="NCBI Taxonomy" id="238"/>
    <lineage>
        <taxon>Bacteria</taxon>
        <taxon>Pseudomonadati</taxon>
        <taxon>Bacteroidota</taxon>
        <taxon>Flavobacteriia</taxon>
        <taxon>Flavobacteriales</taxon>
        <taxon>Weeksellaceae</taxon>
        <taxon>Elizabethkingia</taxon>
    </lineage>
</organism>
<gene>
    <name evidence="9" type="ORF">BMF97_15330</name>
</gene>
<dbReference type="NCBIfam" id="TIGR04056">
    <property type="entry name" value="OMP_RagA_SusC"/>
    <property type="match status" value="1"/>
</dbReference>
<evidence type="ECO:0000256" key="3">
    <source>
        <dbReference type="ARBA" id="ARBA00022452"/>
    </source>
</evidence>
<evidence type="ECO:0000313" key="10">
    <source>
        <dbReference type="Proteomes" id="UP000188947"/>
    </source>
</evidence>
<feature type="domain" description="TonB-dependent receptor plug" evidence="8">
    <location>
        <begin position="60"/>
        <end position="163"/>
    </location>
</feature>
<dbReference type="InterPro" id="IPR023996">
    <property type="entry name" value="TonB-dep_OMP_SusC/RagA"/>
</dbReference>
<sequence>MEKVKVKKCNMKKHVLQVSCLVAAFYFGADLQAQTKKNDTVTKEKVIEEVVMIGYGSQKKENVTGSIGLVSAKDLADRPNPNPISSIQGKVAGVQIQNSGAPGGSPRVDIRGVSSLSGKTVFIVDGMITDDISFLNPQDVESMSILKDPSSLAIFGARATNGAVIIKTKSGKSKTVFNFNSYIGVKTVTNIPKMANSDQYIELYNEKLRNEGVTDPTKFLSRANYPADTNWFDEVLKTGFITSNDFSASGTLAKKLNYFASIGYLDDGGTLAAGRGVNSGNNFQRLNTRANLTYKINENISIGNNFTWSHINTNNANNPLLAAYGAPPVYYPVNPATGNYDPFSLISLANPRATLDLFRSKDKQDRILNNVWAEVKFLKDFSFKVSYTIDNLNSYKYEFNAVNNYNPNQTPTRSNLITRDTRTEGYVWDNILSWKKNFGQHHFEVLGGFSRTQNYYRGVYSKVFDIPYTGHDKDLVLSNGVDLTSFTFNKDVDMVPYKNRIESLFGRLNYDYAGKYLINASVRRDGATGFSSNNRFKTFPAVSVGWVVSKEGFMSNQNLFNLLKLRASWGKLGNPDVRRDYDKLTTIINTGAYFGGIGNPAETVTRIVDPNIDWETTTGRDIGLEMALLNNKLKIEATYFDKDSKNVVYAINQPAISGASNWNDFVTNAYSFNNKGFEGSVSYDTKISENIRLGVYANITTIKNKITSVYLDSFNEPGAHLFGSTIIRLQAGQPVGSYYGYQVAGVFQNQADINGSPQQTNAAVGGFRFADLDGNGVIDARDKTFLGSPIPKYSYGFGFNLNVYDFDFAMDFQGVQGNKIYNYNREQRYGNENWDLDFYNNRWHGAGTSNSYPMTTNNQAIILPSSFFVEDGSFFRIRNIQLGYTLPKEFTRQLSVQKLRLYFSAQNPWTSFKYNGFSPEIMNSDRVQMGIDNNIYPISAIYTFGMNLTF</sequence>
<evidence type="ECO:0000256" key="6">
    <source>
        <dbReference type="ARBA" id="ARBA00023237"/>
    </source>
</evidence>
<dbReference type="PROSITE" id="PS52016">
    <property type="entry name" value="TONB_DEPENDENT_REC_3"/>
    <property type="match status" value="1"/>
</dbReference>
<evidence type="ECO:0000256" key="7">
    <source>
        <dbReference type="PROSITE-ProRule" id="PRU01360"/>
    </source>
</evidence>
<evidence type="ECO:0000313" key="9">
    <source>
        <dbReference type="EMBL" id="OOH93795.1"/>
    </source>
</evidence>
<comment type="caution">
    <text evidence="9">The sequence shown here is derived from an EMBL/GenBank/DDBJ whole genome shotgun (WGS) entry which is preliminary data.</text>
</comment>
<dbReference type="SUPFAM" id="SSF56935">
    <property type="entry name" value="Porins"/>
    <property type="match status" value="1"/>
</dbReference>
<keyword evidence="2 7" id="KW-0813">Transport</keyword>
<comment type="similarity">
    <text evidence="7">Belongs to the TonB-dependent receptor family.</text>
</comment>
<proteinExistence type="inferred from homology"/>
<keyword evidence="3 7" id="KW-1134">Transmembrane beta strand</keyword>
<protein>
    <recommendedName>
        <fullName evidence="8">TonB-dependent receptor plug domain-containing protein</fullName>
    </recommendedName>
</protein>
<accession>A0A1T3IZ49</accession>
<evidence type="ECO:0000256" key="2">
    <source>
        <dbReference type="ARBA" id="ARBA00022448"/>
    </source>
</evidence>
<dbReference type="Gene3D" id="2.170.130.10">
    <property type="entry name" value="TonB-dependent receptor, plug domain"/>
    <property type="match status" value="1"/>
</dbReference>
<dbReference type="EMBL" id="MPOG01000016">
    <property type="protein sequence ID" value="OOH93795.1"/>
    <property type="molecule type" value="Genomic_DNA"/>
</dbReference>
<dbReference type="Proteomes" id="UP000188947">
    <property type="component" value="Unassembled WGS sequence"/>
</dbReference>
<dbReference type="AlphaFoldDB" id="A0A1T3IZ49"/>
<keyword evidence="6 7" id="KW-0998">Cell outer membrane</keyword>
<keyword evidence="5 7" id="KW-0472">Membrane</keyword>
<evidence type="ECO:0000256" key="1">
    <source>
        <dbReference type="ARBA" id="ARBA00004571"/>
    </source>
</evidence>
<evidence type="ECO:0000259" key="8">
    <source>
        <dbReference type="Pfam" id="PF07715"/>
    </source>
</evidence>
<dbReference type="STRING" id="238.BBD35_08410"/>
<keyword evidence="10" id="KW-1185">Reference proteome</keyword>
<dbReference type="NCBIfam" id="TIGR04057">
    <property type="entry name" value="SusC_RagA_signa"/>
    <property type="match status" value="1"/>
</dbReference>
<name>A0A1T3IZ49_ELIME</name>